<evidence type="ECO:0000313" key="2">
    <source>
        <dbReference type="EMBL" id="KIO15242.1"/>
    </source>
</evidence>
<dbReference type="OrthoDB" id="2013972at2759"/>
<reference evidence="3" key="2">
    <citation type="submission" date="2015-01" db="EMBL/GenBank/DDBJ databases">
        <title>Evolutionary Origins and Diversification of the Mycorrhizal Mutualists.</title>
        <authorList>
            <consortium name="DOE Joint Genome Institute"/>
            <consortium name="Mycorrhizal Genomics Consortium"/>
            <person name="Kohler A."/>
            <person name="Kuo A."/>
            <person name="Nagy L.G."/>
            <person name="Floudas D."/>
            <person name="Copeland A."/>
            <person name="Barry K.W."/>
            <person name="Cichocki N."/>
            <person name="Veneault-Fourrey C."/>
            <person name="LaButti K."/>
            <person name="Lindquist E.A."/>
            <person name="Lipzen A."/>
            <person name="Lundell T."/>
            <person name="Morin E."/>
            <person name="Murat C."/>
            <person name="Riley R."/>
            <person name="Ohm R."/>
            <person name="Sun H."/>
            <person name="Tunlid A."/>
            <person name="Henrissat B."/>
            <person name="Grigoriev I.V."/>
            <person name="Hibbett D.S."/>
            <person name="Martin F."/>
        </authorList>
    </citation>
    <scope>NUCLEOTIDE SEQUENCE [LARGE SCALE GENOMIC DNA]</scope>
    <source>
        <strain evidence="3">Marx 270</strain>
    </source>
</reference>
<dbReference type="HOGENOM" id="CLU_029174_0_0_1"/>
<dbReference type="SUPFAM" id="SSF53335">
    <property type="entry name" value="S-adenosyl-L-methionine-dependent methyltransferases"/>
    <property type="match status" value="1"/>
</dbReference>
<evidence type="ECO:0000313" key="3">
    <source>
        <dbReference type="Proteomes" id="UP000054217"/>
    </source>
</evidence>
<dbReference type="STRING" id="870435.A0A0C3L0E0"/>
<dbReference type="Proteomes" id="UP000054217">
    <property type="component" value="Unassembled WGS sequence"/>
</dbReference>
<sequence>MTTSSSGTDVSTNSVYKRSPGPVIAPLKYTNDLFDFDHWDHMFMTNCCKSLTLHDFDEPPSRVLDLGCGRGLWAIAAARQWQGSTVVGFDIANVQPPLSVLGEKTSRRLKWVHGNILDELPFDDCQFDFVRMVRVGLHIPVYEWAHVLQEISRVLKVHGVFEIIEEDPIFPCQTFQGLDSYSINVRSSSNSSPRSSNTAVASMGSSMYLKSDPSPGAIGPRSSSADAFSTIGSPLSAFETEMTQSRPNPRNHPRLKRAWEELLDDRHLAPNLTSILPSKLKVWFGDIRSHPPLQIALPPSSTQRRGSTPITCGLPSLIDPDAVFELSPIEGKSSLTDLDDDCNSVTTKKSSQRGVSSWASMHLARTVRTIAGCKESIWEAYEKLYGQDPSLPYTVRSAQEKYLKRNFNEAQSPASPLRDYFESDWINWQNDMTDRARLRDSIRAELSWSEPRGGLPEWRIWRNSLSSQDVETKPEEKLELCRNLRGFVCFNIPEIANAK</sequence>
<protein>
    <recommendedName>
        <fullName evidence="1">Methyltransferase domain-containing protein</fullName>
    </recommendedName>
</protein>
<dbReference type="InParanoid" id="A0A0C3L0E0"/>
<reference evidence="2 3" key="1">
    <citation type="submission" date="2014-04" db="EMBL/GenBank/DDBJ databases">
        <authorList>
            <consortium name="DOE Joint Genome Institute"/>
            <person name="Kuo A."/>
            <person name="Kohler A."/>
            <person name="Costa M.D."/>
            <person name="Nagy L.G."/>
            <person name="Floudas D."/>
            <person name="Copeland A."/>
            <person name="Barry K.W."/>
            <person name="Cichocki N."/>
            <person name="Veneault-Fourrey C."/>
            <person name="LaButti K."/>
            <person name="Lindquist E.A."/>
            <person name="Lipzen A."/>
            <person name="Lundell T."/>
            <person name="Morin E."/>
            <person name="Murat C."/>
            <person name="Sun H."/>
            <person name="Tunlid A."/>
            <person name="Henrissat B."/>
            <person name="Grigoriev I.V."/>
            <person name="Hibbett D.S."/>
            <person name="Martin F."/>
            <person name="Nordberg H.P."/>
            <person name="Cantor M.N."/>
            <person name="Hua S.X."/>
        </authorList>
    </citation>
    <scope>NUCLEOTIDE SEQUENCE [LARGE SCALE GENOMIC DNA]</scope>
    <source>
        <strain evidence="2 3">Marx 270</strain>
    </source>
</reference>
<dbReference type="EMBL" id="KN831944">
    <property type="protein sequence ID" value="KIO15242.1"/>
    <property type="molecule type" value="Genomic_DNA"/>
</dbReference>
<dbReference type="Pfam" id="PF13649">
    <property type="entry name" value="Methyltransf_25"/>
    <property type="match status" value="1"/>
</dbReference>
<name>A0A0C3L0E0_PISTI</name>
<proteinExistence type="predicted"/>
<dbReference type="InterPro" id="IPR041698">
    <property type="entry name" value="Methyltransf_25"/>
</dbReference>
<accession>A0A0C3L0E0</accession>
<dbReference type="Gene3D" id="3.40.50.150">
    <property type="entry name" value="Vaccinia Virus protein VP39"/>
    <property type="match status" value="1"/>
</dbReference>
<gene>
    <name evidence="2" type="ORF">M404DRAFT_18043</name>
</gene>
<dbReference type="PANTHER" id="PTHR43591">
    <property type="entry name" value="METHYLTRANSFERASE"/>
    <property type="match status" value="1"/>
</dbReference>
<feature type="domain" description="Methyltransferase" evidence="1">
    <location>
        <begin position="63"/>
        <end position="159"/>
    </location>
</feature>
<organism evidence="2 3">
    <name type="scientific">Pisolithus tinctorius Marx 270</name>
    <dbReference type="NCBI Taxonomy" id="870435"/>
    <lineage>
        <taxon>Eukaryota</taxon>
        <taxon>Fungi</taxon>
        <taxon>Dikarya</taxon>
        <taxon>Basidiomycota</taxon>
        <taxon>Agaricomycotina</taxon>
        <taxon>Agaricomycetes</taxon>
        <taxon>Agaricomycetidae</taxon>
        <taxon>Boletales</taxon>
        <taxon>Sclerodermatineae</taxon>
        <taxon>Pisolithaceae</taxon>
        <taxon>Pisolithus</taxon>
    </lineage>
</organism>
<evidence type="ECO:0000259" key="1">
    <source>
        <dbReference type="Pfam" id="PF13649"/>
    </source>
</evidence>
<dbReference type="AlphaFoldDB" id="A0A0C3L0E0"/>
<dbReference type="GO" id="GO:0008168">
    <property type="term" value="F:methyltransferase activity"/>
    <property type="evidence" value="ECO:0007669"/>
    <property type="project" value="TreeGrafter"/>
</dbReference>
<dbReference type="CDD" id="cd02440">
    <property type="entry name" value="AdoMet_MTases"/>
    <property type="match status" value="1"/>
</dbReference>
<keyword evidence="3" id="KW-1185">Reference proteome</keyword>
<dbReference type="InterPro" id="IPR029063">
    <property type="entry name" value="SAM-dependent_MTases_sf"/>
</dbReference>
<dbReference type="PANTHER" id="PTHR43591:SF24">
    <property type="entry name" value="2-METHOXY-6-POLYPRENYL-1,4-BENZOQUINOL METHYLASE, MITOCHONDRIAL"/>
    <property type="match status" value="1"/>
</dbReference>